<keyword evidence="2" id="KW-1185">Reference proteome</keyword>
<organism evidence="1 2">
    <name type="scientific">Tegillarca granosa</name>
    <name type="common">Malaysian cockle</name>
    <name type="synonym">Anadara granosa</name>
    <dbReference type="NCBI Taxonomy" id="220873"/>
    <lineage>
        <taxon>Eukaryota</taxon>
        <taxon>Metazoa</taxon>
        <taxon>Spiralia</taxon>
        <taxon>Lophotrochozoa</taxon>
        <taxon>Mollusca</taxon>
        <taxon>Bivalvia</taxon>
        <taxon>Autobranchia</taxon>
        <taxon>Pteriomorphia</taxon>
        <taxon>Arcoida</taxon>
        <taxon>Arcoidea</taxon>
        <taxon>Arcidae</taxon>
        <taxon>Tegillarca</taxon>
    </lineage>
</organism>
<dbReference type="Proteomes" id="UP001217089">
    <property type="component" value="Unassembled WGS sequence"/>
</dbReference>
<evidence type="ECO:0000313" key="1">
    <source>
        <dbReference type="EMBL" id="KAJ8303882.1"/>
    </source>
</evidence>
<accession>A0ABQ9EJX2</accession>
<dbReference type="EMBL" id="JARBDR010000903">
    <property type="protein sequence ID" value="KAJ8303882.1"/>
    <property type="molecule type" value="Genomic_DNA"/>
</dbReference>
<protein>
    <submittedName>
        <fullName evidence="1">Uncharacterized protein</fullName>
    </submittedName>
</protein>
<evidence type="ECO:0000313" key="2">
    <source>
        <dbReference type="Proteomes" id="UP001217089"/>
    </source>
</evidence>
<proteinExistence type="predicted"/>
<name>A0ABQ9EJX2_TEGGR</name>
<gene>
    <name evidence="1" type="ORF">KUTeg_017465</name>
</gene>
<comment type="caution">
    <text evidence="1">The sequence shown here is derived from an EMBL/GenBank/DDBJ whole genome shotgun (WGS) entry which is preliminary data.</text>
</comment>
<reference evidence="1 2" key="1">
    <citation type="submission" date="2022-12" db="EMBL/GenBank/DDBJ databases">
        <title>Chromosome-level genome of Tegillarca granosa.</title>
        <authorList>
            <person name="Kim J."/>
        </authorList>
    </citation>
    <scope>NUCLEOTIDE SEQUENCE [LARGE SCALE GENOMIC DNA]</scope>
    <source>
        <strain evidence="1">Teg-2019</strain>
        <tissue evidence="1">Adductor muscle</tissue>
    </source>
</reference>
<sequence>MQAIHTTILPLSLTCIHYTKRHLTETVEKKNIDKRFIKHKHIIPSQKDKCNNFTFACPPSNNKGETESFVNSLSRLLNARYNTHRLDWKLSFFTPVQFCNDSEVTSNDIYIDSSETSSRVTNCTCNFGITDETIISIKSTNSQVYNCKTKIQYGDNQSSLFDVCGKVDVKIDIKTSQTYNLILINGKINFKNYCLRLFTGNTIKIKLKCFPNFHETTNSTTSMFIVENQGLPPHILASVVVGCIHKRRQKSLDPKIDQHIYINQSVVQYNVDGNCGEINAYKRNNSKEGDVEEDIAGEFAEIKSTDVRLQRKRREVGGGYEIVQPLTNAQTNSSNQTDKNIHSLASNSHLDQFQSGVVYSSPVKKLKGTNTHVNALPEKTKIKRSQGVSSVSAEVRKLTKNGKNKKNKYSIL</sequence>